<dbReference type="InterPro" id="IPR025194">
    <property type="entry name" value="RodZ-like_C"/>
</dbReference>
<proteinExistence type="predicted"/>
<dbReference type="AlphaFoldDB" id="A0A9Q2XNM3"/>
<organism evidence="3 4">
    <name type="scientific">Pseudomonas aegrilactucae</name>
    <dbReference type="NCBI Taxonomy" id="2854028"/>
    <lineage>
        <taxon>Bacteria</taxon>
        <taxon>Pseudomonadati</taxon>
        <taxon>Pseudomonadota</taxon>
        <taxon>Gammaproteobacteria</taxon>
        <taxon>Pseudomonadales</taxon>
        <taxon>Pseudomonadaceae</taxon>
        <taxon>Pseudomonas</taxon>
    </lineage>
</organism>
<dbReference type="PANTHER" id="PTHR34475:SF1">
    <property type="entry name" value="CYTOSKELETON PROTEIN RODZ"/>
    <property type="match status" value="1"/>
</dbReference>
<dbReference type="EMBL" id="JAHTBI010000104">
    <property type="protein sequence ID" value="MBV6290008.1"/>
    <property type="molecule type" value="Genomic_DNA"/>
</dbReference>
<protein>
    <submittedName>
        <fullName evidence="3">DUF4115 domain-containing protein</fullName>
    </submittedName>
</protein>
<sequence length="153" mass="14747">LALEPSQAGATDAAPAPEAPAAAAPAPSTPAAPVAAAPAAPAAVVPAPAPAATPAPAPAATPAAPAADPAPAAGSASLQFQFVADCWTSVTDGNGKVLLNATKRKGDTLELTGKPPFAVRLGFARGAQISYNGQPVDVAPFISGETARLKLGQ</sequence>
<reference evidence="3" key="1">
    <citation type="journal article" date="2022" name="Int. J. Syst. Evol. Microbiol.">
        <title>Pseudomonas aegrilactucae sp. nov. and Pseudomonas morbosilactucae sp. nov., pathogens causing bacterial rot of lettuce in Japan.</title>
        <authorList>
            <person name="Sawada H."/>
            <person name="Fujikawa T."/>
            <person name="Satou M."/>
        </authorList>
    </citation>
    <scope>NUCLEOTIDE SEQUENCE</scope>
    <source>
        <strain evidence="3">MAFF 301350</strain>
    </source>
</reference>
<feature type="domain" description="Cytoskeleton protein RodZ-like C-terminal" evidence="2">
    <location>
        <begin position="79"/>
        <end position="150"/>
    </location>
</feature>
<evidence type="ECO:0000259" key="2">
    <source>
        <dbReference type="Pfam" id="PF13464"/>
    </source>
</evidence>
<feature type="compositionally biased region" description="Low complexity" evidence="1">
    <location>
        <begin position="8"/>
        <end position="46"/>
    </location>
</feature>
<feature type="region of interest" description="Disordered" evidence="1">
    <location>
        <begin position="1"/>
        <end position="72"/>
    </location>
</feature>
<evidence type="ECO:0000256" key="1">
    <source>
        <dbReference type="SAM" id="MobiDB-lite"/>
    </source>
</evidence>
<dbReference type="RefSeq" id="WP_217978019.1">
    <property type="nucleotide sequence ID" value="NZ_JAHTBI010000104.1"/>
</dbReference>
<feature type="compositionally biased region" description="Pro residues" evidence="1">
    <location>
        <begin position="47"/>
        <end position="59"/>
    </location>
</feature>
<reference evidence="3" key="2">
    <citation type="journal article" date="2023" name="Plant Pathol.">
        <title>Dismantling and reorganizing Pseudomonas marginalis sensu#lato.</title>
        <authorList>
            <person name="Sawada H."/>
            <person name="Fujikawa T."/>
            <person name="Satou M."/>
        </authorList>
    </citation>
    <scope>NUCLEOTIDE SEQUENCE</scope>
    <source>
        <strain evidence="3">MAFF 301350</strain>
    </source>
</reference>
<evidence type="ECO:0000313" key="4">
    <source>
        <dbReference type="Proteomes" id="UP001106592"/>
    </source>
</evidence>
<feature type="compositionally biased region" description="Low complexity" evidence="1">
    <location>
        <begin position="60"/>
        <end position="72"/>
    </location>
</feature>
<gene>
    <name evidence="3" type="ORF">KUO17_23775</name>
</gene>
<comment type="caution">
    <text evidence="3">The sequence shown here is derived from an EMBL/GenBank/DDBJ whole genome shotgun (WGS) entry which is preliminary data.</text>
</comment>
<dbReference type="Pfam" id="PF13464">
    <property type="entry name" value="RodZ_C"/>
    <property type="match status" value="1"/>
</dbReference>
<feature type="non-terminal residue" evidence="3">
    <location>
        <position position="1"/>
    </location>
</feature>
<dbReference type="Proteomes" id="UP001106592">
    <property type="component" value="Unassembled WGS sequence"/>
</dbReference>
<dbReference type="PANTHER" id="PTHR34475">
    <property type="match status" value="1"/>
</dbReference>
<dbReference type="InterPro" id="IPR050400">
    <property type="entry name" value="Bact_Cytoskel_RodZ"/>
</dbReference>
<evidence type="ECO:0000313" key="3">
    <source>
        <dbReference type="EMBL" id="MBV6290008.1"/>
    </source>
</evidence>
<name>A0A9Q2XNM3_9PSED</name>
<keyword evidence="4" id="KW-1185">Reference proteome</keyword>
<accession>A0A9Q2XNM3</accession>